<evidence type="ECO:0000313" key="1">
    <source>
        <dbReference type="Proteomes" id="UP000887578"/>
    </source>
</evidence>
<dbReference type="WBParaSite" id="PDA_v2.g21276.t1">
    <property type="protein sequence ID" value="PDA_v2.g21276.t1"/>
    <property type="gene ID" value="PDA_v2.g21276"/>
</dbReference>
<dbReference type="Proteomes" id="UP000887578">
    <property type="component" value="Unplaced"/>
</dbReference>
<proteinExistence type="predicted"/>
<protein>
    <submittedName>
        <fullName evidence="2">Uncharacterized protein</fullName>
    </submittedName>
</protein>
<accession>A0A914PRN0</accession>
<organism evidence="1 2">
    <name type="scientific">Panagrolaimus davidi</name>
    <dbReference type="NCBI Taxonomy" id="227884"/>
    <lineage>
        <taxon>Eukaryota</taxon>
        <taxon>Metazoa</taxon>
        <taxon>Ecdysozoa</taxon>
        <taxon>Nematoda</taxon>
        <taxon>Chromadorea</taxon>
        <taxon>Rhabditida</taxon>
        <taxon>Tylenchina</taxon>
        <taxon>Panagrolaimomorpha</taxon>
        <taxon>Panagrolaimoidea</taxon>
        <taxon>Panagrolaimidae</taxon>
        <taxon>Panagrolaimus</taxon>
    </lineage>
</organism>
<evidence type="ECO:0000313" key="2">
    <source>
        <dbReference type="WBParaSite" id="PDA_v2.g21276.t1"/>
    </source>
</evidence>
<sequence>MGNFFGIYIKEVSLNFVPSIIPHLYRVDAKLLYLCDLVISYTDFLFLSSNARDVIFYYTVIKYKNGKNVPLEKFVKALPKIKWFAFRDTFDIITTSTVKKLFEISHFLLLDEIILSNLPEAFDIIEYFAYIKKSKHTKCSFSFSNSLSEAYKNSVERIVDEILETENHDYSRPLINFHGLNREKYEKLFPLPHHNFIFF</sequence>
<name>A0A914PRN0_9BILA</name>
<reference evidence="2" key="1">
    <citation type="submission" date="2022-11" db="UniProtKB">
        <authorList>
            <consortium name="WormBaseParasite"/>
        </authorList>
    </citation>
    <scope>IDENTIFICATION</scope>
</reference>
<keyword evidence="1" id="KW-1185">Reference proteome</keyword>
<dbReference type="AlphaFoldDB" id="A0A914PRN0"/>